<keyword evidence="5 9" id="KW-0812">Transmembrane</keyword>
<name>A0A645BD30_9ZZZZ</name>
<evidence type="ECO:0000256" key="6">
    <source>
        <dbReference type="ARBA" id="ARBA00022989"/>
    </source>
</evidence>
<keyword evidence="7 9" id="KW-0472">Membrane</keyword>
<keyword evidence="4" id="KW-1003">Cell membrane</keyword>
<dbReference type="AlphaFoldDB" id="A0A645BD30"/>
<dbReference type="GO" id="GO:0015297">
    <property type="term" value="F:antiporter activity"/>
    <property type="evidence" value="ECO:0007669"/>
    <property type="project" value="UniProtKB-KW"/>
</dbReference>
<evidence type="ECO:0000256" key="1">
    <source>
        <dbReference type="ARBA" id="ARBA00004651"/>
    </source>
</evidence>
<evidence type="ECO:0000256" key="2">
    <source>
        <dbReference type="ARBA" id="ARBA00022448"/>
    </source>
</evidence>
<feature type="domain" description="Na+/H+ antiporter NhaC-like C-terminal" evidence="10">
    <location>
        <begin position="97"/>
        <end position="402"/>
    </location>
</feature>
<comment type="similarity">
    <text evidence="8">Belongs to the NhaC Na(+)/H(+) (TC 2.A.35) antiporter family.</text>
</comment>
<feature type="transmembrane region" description="Helical" evidence="9">
    <location>
        <begin position="381"/>
        <end position="403"/>
    </location>
</feature>
<evidence type="ECO:0000256" key="5">
    <source>
        <dbReference type="ARBA" id="ARBA00022692"/>
    </source>
</evidence>
<accession>A0A645BD30</accession>
<dbReference type="GO" id="GO:0005886">
    <property type="term" value="C:plasma membrane"/>
    <property type="evidence" value="ECO:0007669"/>
    <property type="project" value="UniProtKB-SubCell"/>
</dbReference>
<evidence type="ECO:0000259" key="10">
    <source>
        <dbReference type="Pfam" id="PF03553"/>
    </source>
</evidence>
<feature type="transmembrane region" description="Helical" evidence="9">
    <location>
        <begin position="170"/>
        <end position="188"/>
    </location>
</feature>
<feature type="transmembrane region" description="Helical" evidence="9">
    <location>
        <begin position="12"/>
        <end position="39"/>
    </location>
</feature>
<dbReference type="Pfam" id="PF03553">
    <property type="entry name" value="Na_H_antiporter"/>
    <property type="match status" value="1"/>
</dbReference>
<keyword evidence="2" id="KW-0813">Transport</keyword>
<evidence type="ECO:0000256" key="9">
    <source>
        <dbReference type="SAM" id="Phobius"/>
    </source>
</evidence>
<dbReference type="PANTHER" id="PTHR33451:SF3">
    <property type="entry name" value="MALATE-2H(+)_NA(+)-LACTATE ANTIPORTER"/>
    <property type="match status" value="1"/>
</dbReference>
<keyword evidence="6 9" id="KW-1133">Transmembrane helix</keyword>
<reference evidence="11" key="1">
    <citation type="submission" date="2019-08" db="EMBL/GenBank/DDBJ databases">
        <authorList>
            <person name="Kucharzyk K."/>
            <person name="Murdoch R.W."/>
            <person name="Higgins S."/>
            <person name="Loffler F."/>
        </authorList>
    </citation>
    <scope>NUCLEOTIDE SEQUENCE</scope>
</reference>
<gene>
    <name evidence="11" type="primary">nhaC_3</name>
    <name evidence="11" type="ORF">SDC9_110250</name>
</gene>
<evidence type="ECO:0000313" key="11">
    <source>
        <dbReference type="EMBL" id="MPM63370.1"/>
    </source>
</evidence>
<keyword evidence="3" id="KW-0050">Antiport</keyword>
<feature type="transmembrane region" description="Helical" evidence="9">
    <location>
        <begin position="128"/>
        <end position="150"/>
    </location>
</feature>
<feature type="transmembrane region" description="Helical" evidence="9">
    <location>
        <begin position="301"/>
        <end position="318"/>
    </location>
</feature>
<feature type="transmembrane region" description="Helical" evidence="9">
    <location>
        <begin position="195"/>
        <end position="213"/>
    </location>
</feature>
<feature type="transmembrane region" description="Helical" evidence="9">
    <location>
        <begin position="46"/>
        <end position="66"/>
    </location>
</feature>
<comment type="subcellular location">
    <subcellularLocation>
        <location evidence="1">Cell membrane</location>
        <topology evidence="1">Multi-pass membrane protein</topology>
    </subcellularLocation>
</comment>
<evidence type="ECO:0000256" key="8">
    <source>
        <dbReference type="ARBA" id="ARBA00038435"/>
    </source>
</evidence>
<sequence>MMDNLSKTGSAIFILLMIGALTGSWMMSGIVPTMIYYGLKLIHPSVFLLTIFILTGCVSLMVGSSWTTIGTVGVAMLTAGQIMGYSTPLLAGAIISGAYFGDKISPLSDTTNLAASIAGVELYKHVKYMLYTTVPAIIITAIIFGFIGIFSDVSASANIDLHIGALKSTFLISPWLLLVPAATIYMIVKKMPPVVTLFLSALAGAIVACIFQPEVCSQINQNQTGWFSGSLFSSLRMLSGEVGLNTGDALLDSLTSTSGMAGMLNTVWLILCVVVFGGVMQASGMIQVITEKLVSMIRSTVSLVSATVGACIFVNLTLSDQYMGILIPGKMFSETYNKKGLRPELLSRTLEDGSTVTSVLIPWNTCGIVQSSVLNVATLAYLPYCFFNLMTPIITIIVAAIGYKIEKKN</sequence>
<comment type="caution">
    <text evidence="11">The sequence shown here is derived from an EMBL/GenBank/DDBJ whole genome shotgun (WGS) entry which is preliminary data.</text>
</comment>
<feature type="transmembrane region" description="Helical" evidence="9">
    <location>
        <begin position="72"/>
        <end position="100"/>
    </location>
</feature>
<dbReference type="PANTHER" id="PTHR33451">
    <property type="entry name" value="MALATE-2H(+)/NA(+)-LACTATE ANTIPORTER"/>
    <property type="match status" value="1"/>
</dbReference>
<evidence type="ECO:0000256" key="3">
    <source>
        <dbReference type="ARBA" id="ARBA00022449"/>
    </source>
</evidence>
<dbReference type="InterPro" id="IPR052180">
    <property type="entry name" value="NhaC_Na-H+_Antiporter"/>
</dbReference>
<feature type="transmembrane region" description="Helical" evidence="9">
    <location>
        <begin position="267"/>
        <end position="289"/>
    </location>
</feature>
<organism evidence="11">
    <name type="scientific">bioreactor metagenome</name>
    <dbReference type="NCBI Taxonomy" id="1076179"/>
    <lineage>
        <taxon>unclassified sequences</taxon>
        <taxon>metagenomes</taxon>
        <taxon>ecological metagenomes</taxon>
    </lineage>
</organism>
<evidence type="ECO:0000256" key="7">
    <source>
        <dbReference type="ARBA" id="ARBA00023136"/>
    </source>
</evidence>
<protein>
    <submittedName>
        <fullName evidence="11">Na(+)/H(+) antiporter NhaC</fullName>
    </submittedName>
</protein>
<dbReference type="InterPro" id="IPR018461">
    <property type="entry name" value="Na/H_Antiport_NhaC-like_C"/>
</dbReference>
<evidence type="ECO:0000256" key="4">
    <source>
        <dbReference type="ARBA" id="ARBA00022475"/>
    </source>
</evidence>
<dbReference type="EMBL" id="VSSQ01019372">
    <property type="protein sequence ID" value="MPM63370.1"/>
    <property type="molecule type" value="Genomic_DNA"/>
</dbReference>
<proteinExistence type="inferred from homology"/>